<reference evidence="1 2" key="1">
    <citation type="submission" date="2019-05" db="EMBL/GenBank/DDBJ databases">
        <title>Another draft genome of Portunus trituberculatus and its Hox gene families provides insights of decapod evolution.</title>
        <authorList>
            <person name="Jeong J.-H."/>
            <person name="Song I."/>
            <person name="Kim S."/>
            <person name="Choi T."/>
            <person name="Kim D."/>
            <person name="Ryu S."/>
            <person name="Kim W."/>
        </authorList>
    </citation>
    <scope>NUCLEOTIDE SEQUENCE [LARGE SCALE GENOMIC DNA]</scope>
    <source>
        <tissue evidence="1">Muscle</tissue>
    </source>
</reference>
<evidence type="ECO:0000313" key="2">
    <source>
        <dbReference type="Proteomes" id="UP000324222"/>
    </source>
</evidence>
<keyword evidence="2" id="KW-1185">Reference proteome</keyword>
<protein>
    <submittedName>
        <fullName evidence="1">Uncharacterized protein</fullName>
    </submittedName>
</protein>
<comment type="caution">
    <text evidence="1">The sequence shown here is derived from an EMBL/GenBank/DDBJ whole genome shotgun (WGS) entry which is preliminary data.</text>
</comment>
<name>A0A5B7HWX9_PORTR</name>
<dbReference type="AlphaFoldDB" id="A0A5B7HWX9"/>
<dbReference type="EMBL" id="VSRR010044698">
    <property type="protein sequence ID" value="MPC76970.1"/>
    <property type="molecule type" value="Genomic_DNA"/>
</dbReference>
<proteinExistence type="predicted"/>
<gene>
    <name evidence="1" type="ORF">E2C01_071407</name>
</gene>
<accession>A0A5B7HWX9</accession>
<organism evidence="1 2">
    <name type="scientific">Portunus trituberculatus</name>
    <name type="common">Swimming crab</name>
    <name type="synonym">Neptunus trituberculatus</name>
    <dbReference type="NCBI Taxonomy" id="210409"/>
    <lineage>
        <taxon>Eukaryota</taxon>
        <taxon>Metazoa</taxon>
        <taxon>Ecdysozoa</taxon>
        <taxon>Arthropoda</taxon>
        <taxon>Crustacea</taxon>
        <taxon>Multicrustacea</taxon>
        <taxon>Malacostraca</taxon>
        <taxon>Eumalacostraca</taxon>
        <taxon>Eucarida</taxon>
        <taxon>Decapoda</taxon>
        <taxon>Pleocyemata</taxon>
        <taxon>Brachyura</taxon>
        <taxon>Eubrachyura</taxon>
        <taxon>Portunoidea</taxon>
        <taxon>Portunidae</taxon>
        <taxon>Portuninae</taxon>
        <taxon>Portunus</taxon>
    </lineage>
</organism>
<dbReference type="Proteomes" id="UP000324222">
    <property type="component" value="Unassembled WGS sequence"/>
</dbReference>
<sequence>MFVTGRTCVSPGYYGTGVTNGAYQPLYPQQPFTYPNFPPMASPPLSPPAITSFKPPPSRFLLTCHHYLPPRLPSYSLFGYETIPPFPLSSPIQSLSHIYLTSPHAACLSLPPLTSHHYRTIHDDS</sequence>
<evidence type="ECO:0000313" key="1">
    <source>
        <dbReference type="EMBL" id="MPC76970.1"/>
    </source>
</evidence>